<dbReference type="InterPro" id="IPR047415">
    <property type="entry name" value="Pcf11_CID"/>
</dbReference>
<proteinExistence type="predicted"/>
<dbReference type="FunFam" id="1.25.40.90:FF:000016">
    <property type="entry name" value="mRNA cleavage factor complex component Pcf11"/>
    <property type="match status" value="1"/>
</dbReference>
<dbReference type="Gene3D" id="1.25.40.90">
    <property type="match status" value="1"/>
</dbReference>
<dbReference type="Pfam" id="PF04818">
    <property type="entry name" value="CID"/>
    <property type="match status" value="1"/>
</dbReference>
<dbReference type="InterPro" id="IPR054127">
    <property type="entry name" value="Pcf11_C"/>
</dbReference>
<dbReference type="SMART" id="SM00582">
    <property type="entry name" value="RPR"/>
    <property type="match status" value="1"/>
</dbReference>
<feature type="region of interest" description="Disordered" evidence="1">
    <location>
        <begin position="145"/>
        <end position="203"/>
    </location>
</feature>
<dbReference type="GO" id="GO:0031124">
    <property type="term" value="P:mRNA 3'-end processing"/>
    <property type="evidence" value="ECO:0007669"/>
    <property type="project" value="InterPro"/>
</dbReference>
<feature type="region of interest" description="Disordered" evidence="1">
    <location>
        <begin position="588"/>
        <end position="630"/>
    </location>
</feature>
<evidence type="ECO:0000259" key="2">
    <source>
        <dbReference type="PROSITE" id="PS51391"/>
    </source>
</evidence>
<feature type="region of interest" description="Disordered" evidence="1">
    <location>
        <begin position="498"/>
        <end position="541"/>
    </location>
</feature>
<dbReference type="InterPro" id="IPR008942">
    <property type="entry name" value="ENTH_VHS"/>
</dbReference>
<evidence type="ECO:0000313" key="4">
    <source>
        <dbReference type="Proteomes" id="UP000191285"/>
    </source>
</evidence>
<dbReference type="GO" id="GO:0003729">
    <property type="term" value="F:mRNA binding"/>
    <property type="evidence" value="ECO:0007669"/>
    <property type="project" value="InterPro"/>
</dbReference>
<dbReference type="Proteomes" id="UP000191285">
    <property type="component" value="Unassembled WGS sequence"/>
</dbReference>
<evidence type="ECO:0000256" key="1">
    <source>
        <dbReference type="SAM" id="MobiDB-lite"/>
    </source>
</evidence>
<dbReference type="InterPro" id="IPR045154">
    <property type="entry name" value="PCF11-like"/>
</dbReference>
<feature type="region of interest" description="Disordered" evidence="1">
    <location>
        <begin position="372"/>
        <end position="421"/>
    </location>
</feature>
<feature type="compositionally biased region" description="Low complexity" evidence="1">
    <location>
        <begin position="155"/>
        <end position="172"/>
    </location>
</feature>
<dbReference type="GO" id="GO:0005849">
    <property type="term" value="C:mRNA cleavage factor complex"/>
    <property type="evidence" value="ECO:0007669"/>
    <property type="project" value="InterPro"/>
</dbReference>
<feature type="compositionally biased region" description="Polar residues" evidence="1">
    <location>
        <begin position="593"/>
        <end position="605"/>
    </location>
</feature>
<sequence length="630" mass="68851">MSGLPSDDLVEDYKISLEDLTTNDRFQINNLTVIAKENTEHASAISRVLENHIGQTPPMQKLPALYVVDSIVKNVGTPYTLFLGKHMYQTFMNAYATVDQLTRRKLDEMLKTWKEPVPGSLETRPVFPPEITRTIENALIRARTAAIERERPQVNRPRGGTPTGRTNTQTPPQGMPRPMPQYPNNGRSMHTPTPPQGHHPDRSLESLNRDLEALIAAARANFANSPFDPSSQARLKALLDLQGILQSRQLAPDELKLVREQVSSLAASTPNSSTHSPVPSMPVQPVPPVPVPVSTPPTQTPQSLQNLFNAGTLAELIKATANRQQPTPPPQIPNILPQMHPPQMPASSTPQPPAAAENPLIAALRARGLISSQSAPPTMPSSGTPPMGGGSLPFFIPGQSHSTPPVPTPPQAGTSSTVPMNTASMKIPRLGLVVTLYEAKSNRCGTCGRRFPTTDEGREKKARHLDWHFKTNQRMVDASKRAQNRSWYVDERDWVKSREAGDDSGPADTENAKEGEAGADGTASKQGPPKSWIRAPNDAKLRNTPCPICQEMFESTWSEDVQDWIWQDAVKIANRVYHASCYAEVTMDGPAPRSSTPQARTSTPDSVLGKRKAEGNDSPGNNMRVKMEPA</sequence>
<name>A0A1V6SQX0_9EURO</name>
<dbReference type="SUPFAM" id="SSF48464">
    <property type="entry name" value="ENTH/VHS domain"/>
    <property type="match status" value="1"/>
</dbReference>
<feature type="compositionally biased region" description="Polar residues" evidence="1">
    <location>
        <begin position="182"/>
        <end position="191"/>
    </location>
</feature>
<dbReference type="PANTHER" id="PTHR15921:SF3">
    <property type="entry name" value="PRE-MRNA CLEAVAGE COMPLEX 2 PROTEIN PCF11"/>
    <property type="match status" value="1"/>
</dbReference>
<dbReference type="InterPro" id="IPR021605">
    <property type="entry name" value="Pcf11_Clp1-ID"/>
</dbReference>
<dbReference type="AlphaFoldDB" id="A0A1V6SQX0"/>
<dbReference type="EMBL" id="MLKD01000024">
    <property type="protein sequence ID" value="OQE16396.1"/>
    <property type="molecule type" value="Genomic_DNA"/>
</dbReference>
<dbReference type="PANTHER" id="PTHR15921">
    <property type="entry name" value="PRE-MRNA CLEAVAGE COMPLEX II"/>
    <property type="match status" value="1"/>
</dbReference>
<dbReference type="CDD" id="cd16982">
    <property type="entry name" value="CID_Pcf11"/>
    <property type="match status" value="1"/>
</dbReference>
<dbReference type="GO" id="GO:0000993">
    <property type="term" value="F:RNA polymerase II complex binding"/>
    <property type="evidence" value="ECO:0007669"/>
    <property type="project" value="InterPro"/>
</dbReference>
<dbReference type="Pfam" id="PF11526">
    <property type="entry name" value="Pfc11_Clp1_ID"/>
    <property type="match status" value="1"/>
</dbReference>
<feature type="domain" description="CID" evidence="2">
    <location>
        <begin position="5"/>
        <end position="143"/>
    </location>
</feature>
<organism evidence="3 4">
    <name type="scientific">Penicillium steckii</name>
    <dbReference type="NCBI Taxonomy" id="303698"/>
    <lineage>
        <taxon>Eukaryota</taxon>
        <taxon>Fungi</taxon>
        <taxon>Dikarya</taxon>
        <taxon>Ascomycota</taxon>
        <taxon>Pezizomycotina</taxon>
        <taxon>Eurotiomycetes</taxon>
        <taxon>Eurotiomycetidae</taxon>
        <taxon>Eurotiales</taxon>
        <taxon>Aspergillaceae</taxon>
        <taxon>Penicillium</taxon>
    </lineage>
</organism>
<dbReference type="STRING" id="303698.A0A1V6SQX0"/>
<evidence type="ECO:0000313" key="3">
    <source>
        <dbReference type="EMBL" id="OQE16396.1"/>
    </source>
</evidence>
<dbReference type="PROSITE" id="PS51391">
    <property type="entry name" value="CID"/>
    <property type="match status" value="1"/>
</dbReference>
<comment type="caution">
    <text evidence="3">The sequence shown here is derived from an EMBL/GenBank/DDBJ whole genome shotgun (WGS) entry which is preliminary data.</text>
</comment>
<protein>
    <recommendedName>
        <fullName evidence="2">CID domain-containing protein</fullName>
    </recommendedName>
</protein>
<dbReference type="Pfam" id="PF21936">
    <property type="entry name" value="Pcf11_C"/>
    <property type="match status" value="1"/>
</dbReference>
<dbReference type="GO" id="GO:0006369">
    <property type="term" value="P:termination of RNA polymerase II transcription"/>
    <property type="evidence" value="ECO:0007669"/>
    <property type="project" value="InterPro"/>
</dbReference>
<dbReference type="InterPro" id="IPR006569">
    <property type="entry name" value="CID_dom"/>
</dbReference>
<gene>
    <name evidence="3" type="ORF">PENSTE_c024G09270</name>
</gene>
<keyword evidence="4" id="KW-1185">Reference proteome</keyword>
<dbReference type="OrthoDB" id="2129491at2759"/>
<feature type="compositionally biased region" description="Polar residues" evidence="1">
    <location>
        <begin position="411"/>
        <end position="421"/>
    </location>
</feature>
<dbReference type="GO" id="GO:0005737">
    <property type="term" value="C:cytoplasm"/>
    <property type="evidence" value="ECO:0007669"/>
    <property type="project" value="TreeGrafter"/>
</dbReference>
<reference evidence="4" key="1">
    <citation type="journal article" date="2017" name="Nat. Microbiol.">
        <title>Global analysis of biosynthetic gene clusters reveals vast potential of secondary metabolite production in Penicillium species.</title>
        <authorList>
            <person name="Nielsen J.C."/>
            <person name="Grijseels S."/>
            <person name="Prigent S."/>
            <person name="Ji B."/>
            <person name="Dainat J."/>
            <person name="Nielsen K.F."/>
            <person name="Frisvad J.C."/>
            <person name="Workman M."/>
            <person name="Nielsen J."/>
        </authorList>
    </citation>
    <scope>NUCLEOTIDE SEQUENCE [LARGE SCALE GENOMIC DNA]</scope>
    <source>
        <strain evidence="4">IBT 24891</strain>
    </source>
</reference>
<accession>A0A1V6SQX0</accession>